<gene>
    <name evidence="1" type="ORF">OCS65_22370</name>
</gene>
<dbReference type="GeneID" id="83623222"/>
<evidence type="ECO:0000313" key="1">
    <source>
        <dbReference type="EMBL" id="UYF93170.1"/>
    </source>
</evidence>
<accession>A0AA46S9H9</accession>
<proteinExistence type="predicted"/>
<sequence>MDHLSQPGLTACDIRVHDRAGTAIALTGAAIYGSSFRTPALLSASHASDQAWTVTWIAVGAAAALAVPLVPRPFHTGAAIPATLTPRIESAPPVHRAPPS</sequence>
<reference evidence="1" key="1">
    <citation type="submission" date="2022-09" db="EMBL/GenBank/DDBJ databases">
        <title>The genome sequence of Rhodococcus aetherivorans N1.</title>
        <authorList>
            <person name="Jiang W."/>
        </authorList>
    </citation>
    <scope>NUCLEOTIDE SEQUENCE</scope>
    <source>
        <strain evidence="1">N1</strain>
    </source>
</reference>
<evidence type="ECO:0000313" key="2">
    <source>
        <dbReference type="Proteomes" id="UP001163947"/>
    </source>
</evidence>
<organism evidence="1 2">
    <name type="scientific">Rhodococcus aetherivorans</name>
    <dbReference type="NCBI Taxonomy" id="191292"/>
    <lineage>
        <taxon>Bacteria</taxon>
        <taxon>Bacillati</taxon>
        <taxon>Actinomycetota</taxon>
        <taxon>Actinomycetes</taxon>
        <taxon>Mycobacteriales</taxon>
        <taxon>Nocardiaceae</taxon>
        <taxon>Rhodococcus</taxon>
    </lineage>
</organism>
<protein>
    <submittedName>
        <fullName evidence="1">Uncharacterized protein</fullName>
    </submittedName>
</protein>
<dbReference type="RefSeq" id="WP_263507664.1">
    <property type="nucleotide sequence ID" value="NZ_CP106982.1"/>
</dbReference>
<name>A0AA46S9H9_9NOCA</name>
<dbReference type="EMBL" id="CP106982">
    <property type="protein sequence ID" value="UYF93170.1"/>
    <property type="molecule type" value="Genomic_DNA"/>
</dbReference>
<dbReference type="Proteomes" id="UP001163947">
    <property type="component" value="Chromosome"/>
</dbReference>
<dbReference type="AlphaFoldDB" id="A0AA46S9H9"/>